<dbReference type="AlphaFoldDB" id="A0AAD8J491"/>
<evidence type="ECO:0000313" key="4">
    <source>
        <dbReference type="Proteomes" id="UP001237642"/>
    </source>
</evidence>
<feature type="compositionally biased region" description="Polar residues" evidence="1">
    <location>
        <begin position="91"/>
        <end position="104"/>
    </location>
</feature>
<keyword evidence="4" id="KW-1185">Reference proteome</keyword>
<protein>
    <recommendedName>
        <fullName evidence="2">Transposase-associated domain-containing protein</fullName>
    </recommendedName>
</protein>
<comment type="caution">
    <text evidence="3">The sequence shown here is derived from an EMBL/GenBank/DDBJ whole genome shotgun (WGS) entry which is preliminary data.</text>
</comment>
<dbReference type="EMBL" id="JAUIZM010000002">
    <property type="protein sequence ID" value="KAK1395966.1"/>
    <property type="molecule type" value="Genomic_DNA"/>
</dbReference>
<evidence type="ECO:0000313" key="3">
    <source>
        <dbReference type="EMBL" id="KAK1395966.1"/>
    </source>
</evidence>
<feature type="region of interest" description="Disordered" evidence="1">
    <location>
        <begin position="493"/>
        <end position="534"/>
    </location>
</feature>
<feature type="domain" description="Transposase-associated" evidence="2">
    <location>
        <begin position="5"/>
        <end position="84"/>
    </location>
</feature>
<evidence type="ECO:0000259" key="2">
    <source>
        <dbReference type="Pfam" id="PF13963"/>
    </source>
</evidence>
<accession>A0AAD8J491</accession>
<reference evidence="3" key="2">
    <citation type="submission" date="2023-05" db="EMBL/GenBank/DDBJ databases">
        <authorList>
            <person name="Schelkunov M.I."/>
        </authorList>
    </citation>
    <scope>NUCLEOTIDE SEQUENCE</scope>
    <source>
        <strain evidence="3">Hsosn_3</strain>
        <tissue evidence="3">Leaf</tissue>
    </source>
</reference>
<dbReference type="InterPro" id="IPR029480">
    <property type="entry name" value="Transpos_assoc"/>
</dbReference>
<dbReference type="Proteomes" id="UP001237642">
    <property type="component" value="Unassembled WGS sequence"/>
</dbReference>
<dbReference type="PANTHER" id="PTHR10775:SF193">
    <property type="entry name" value="DUF4216 DOMAIN-CONTAINING PROTEIN"/>
    <property type="match status" value="1"/>
</dbReference>
<dbReference type="PANTHER" id="PTHR10775">
    <property type="entry name" value="OS08G0208400 PROTEIN"/>
    <property type="match status" value="1"/>
</dbReference>
<name>A0AAD8J491_9APIA</name>
<sequence length="534" mass="60619">MNSDRAWMYQRLDNQGCLNPAFLNGLDTFMTYVISRPSSLNGINIRCPCFSCKNIKFWDAETVKLHLLKKGFVRDYYEWDRHGEPYIVRQSGEQSSTHHSNTQGRRGEDNLMYNMVMDAAGPSFDPEIPNAEVQKLYDILESSERELYEGCKTSQLSAMAQMLSLKSDHHCDFPAYSMLSGWKTAGHLACPHCAHDHDAYNLSHGGKTTWFDNHRKFLPTNHLFRRNKSWFTKGKTVTKSAPPVRTGEDVFQEIESLGLMKVTELGSDEHNAKVIKAYNCGWKKRSWLANARRKYSEVVSIARGNWENHNRRDNRIGLDVYLSWVEFWRTEDFKKKSSIQKSNRCSGVDGRPSTHTSGSASHRTVAARVKVQYKRDPTADEIFYLTHTRRVKKKKNPIAEAREIGLDDEDVEGGEDDEHFEVVWVDQKSQRIYTFKNEPFVNLTLAELPYLLSKQAETIGISQICSVQIGSGACCLVEVLRYVGNGRFVGLNSDGGQGDSDGQDGQEDDGQDDSDGQEDDSDGQEDDSNGQDDN</sequence>
<feature type="compositionally biased region" description="Polar residues" evidence="1">
    <location>
        <begin position="353"/>
        <end position="362"/>
    </location>
</feature>
<organism evidence="3 4">
    <name type="scientific">Heracleum sosnowskyi</name>
    <dbReference type="NCBI Taxonomy" id="360622"/>
    <lineage>
        <taxon>Eukaryota</taxon>
        <taxon>Viridiplantae</taxon>
        <taxon>Streptophyta</taxon>
        <taxon>Embryophyta</taxon>
        <taxon>Tracheophyta</taxon>
        <taxon>Spermatophyta</taxon>
        <taxon>Magnoliopsida</taxon>
        <taxon>eudicotyledons</taxon>
        <taxon>Gunneridae</taxon>
        <taxon>Pentapetalae</taxon>
        <taxon>asterids</taxon>
        <taxon>campanulids</taxon>
        <taxon>Apiales</taxon>
        <taxon>Apiaceae</taxon>
        <taxon>Apioideae</taxon>
        <taxon>apioid superclade</taxon>
        <taxon>Tordylieae</taxon>
        <taxon>Tordyliinae</taxon>
        <taxon>Heracleum</taxon>
    </lineage>
</organism>
<feature type="region of interest" description="Disordered" evidence="1">
    <location>
        <begin position="339"/>
        <end position="364"/>
    </location>
</feature>
<gene>
    <name evidence="3" type="ORF">POM88_005829</name>
</gene>
<feature type="compositionally biased region" description="Acidic residues" evidence="1">
    <location>
        <begin position="501"/>
        <end position="534"/>
    </location>
</feature>
<reference evidence="3" key="1">
    <citation type="submission" date="2023-02" db="EMBL/GenBank/DDBJ databases">
        <title>Genome of toxic invasive species Heracleum sosnowskyi carries increased number of genes despite the absence of recent whole-genome duplications.</title>
        <authorList>
            <person name="Schelkunov M."/>
            <person name="Shtratnikova V."/>
            <person name="Makarenko M."/>
            <person name="Klepikova A."/>
            <person name="Omelchenko D."/>
            <person name="Novikova G."/>
            <person name="Obukhova E."/>
            <person name="Bogdanov V."/>
            <person name="Penin A."/>
            <person name="Logacheva M."/>
        </authorList>
    </citation>
    <scope>NUCLEOTIDE SEQUENCE</scope>
    <source>
        <strain evidence="3">Hsosn_3</strain>
        <tissue evidence="3">Leaf</tissue>
    </source>
</reference>
<dbReference type="InterPro" id="IPR004252">
    <property type="entry name" value="Probable_transposase_24"/>
</dbReference>
<dbReference type="Pfam" id="PF13963">
    <property type="entry name" value="Transpos_assoc"/>
    <property type="match status" value="1"/>
</dbReference>
<proteinExistence type="predicted"/>
<evidence type="ECO:0000256" key="1">
    <source>
        <dbReference type="SAM" id="MobiDB-lite"/>
    </source>
</evidence>
<dbReference type="InterPro" id="IPR004242">
    <property type="entry name" value="Transposase_21"/>
</dbReference>
<dbReference type="Pfam" id="PF03004">
    <property type="entry name" value="Transposase_24"/>
    <property type="match status" value="1"/>
</dbReference>
<feature type="region of interest" description="Disordered" evidence="1">
    <location>
        <begin position="88"/>
        <end position="107"/>
    </location>
</feature>
<dbReference type="Pfam" id="PF02992">
    <property type="entry name" value="Transposase_21"/>
    <property type="match status" value="1"/>
</dbReference>